<reference evidence="7" key="1">
    <citation type="journal article" date="2019" name="Int. J. Syst. Evol. Microbiol.">
        <title>The Global Catalogue of Microorganisms (GCM) 10K type strain sequencing project: providing services to taxonomists for standard genome sequencing and annotation.</title>
        <authorList>
            <consortium name="The Broad Institute Genomics Platform"/>
            <consortium name="The Broad Institute Genome Sequencing Center for Infectious Disease"/>
            <person name="Wu L."/>
            <person name="Ma J."/>
        </authorList>
    </citation>
    <scope>NUCLEOTIDE SEQUENCE [LARGE SCALE GENOMIC DNA]</scope>
    <source>
        <strain evidence="7">CGMCC 1.10130</strain>
    </source>
</reference>
<keyword evidence="1" id="KW-0805">Transcription regulation</keyword>
<dbReference type="GO" id="GO:0003700">
    <property type="term" value="F:DNA-binding transcription factor activity"/>
    <property type="evidence" value="ECO:0007669"/>
    <property type="project" value="InterPro"/>
</dbReference>
<evidence type="ECO:0000256" key="3">
    <source>
        <dbReference type="ARBA" id="ARBA00023163"/>
    </source>
</evidence>
<keyword evidence="2" id="KW-0238">DNA-binding</keyword>
<keyword evidence="7" id="KW-1185">Reference proteome</keyword>
<dbReference type="PANTHER" id="PTHR30146">
    <property type="entry name" value="LACI-RELATED TRANSCRIPTIONAL REPRESSOR"/>
    <property type="match status" value="1"/>
</dbReference>
<evidence type="ECO:0000313" key="6">
    <source>
        <dbReference type="EMBL" id="GGA62894.1"/>
    </source>
</evidence>
<dbReference type="SUPFAM" id="SSF46689">
    <property type="entry name" value="Homeodomain-like"/>
    <property type="match status" value="1"/>
</dbReference>
<evidence type="ECO:0000256" key="4">
    <source>
        <dbReference type="SAM" id="MobiDB-lite"/>
    </source>
</evidence>
<evidence type="ECO:0000313" key="7">
    <source>
        <dbReference type="Proteomes" id="UP000619743"/>
    </source>
</evidence>
<comment type="caution">
    <text evidence="6">The sequence shown here is derived from an EMBL/GenBank/DDBJ whole genome shotgun (WGS) entry which is preliminary data.</text>
</comment>
<dbReference type="PANTHER" id="PTHR30146:SF24">
    <property type="entry name" value="XYLOSE OPERON REGULATORY PROTEIN"/>
    <property type="match status" value="1"/>
</dbReference>
<sequence>MFSKRYGITLLFNANKVYDRQVIEGIGEYLQASQVDWDIFFEDDFRCRIDRIRDWMGDGIIADYDDPEIVAATKDLDIPVIGVGGSYHDPNKYPDVPYVATDNAGLVKAAYEHLREKGIEQFAFYGLPESPQMRWAHERELAFKDLVKADGYKGEVYRGTLTTPENWRYAMNRLADWLQRLPHPIGIIGVTDARARHLLQVCERLGIIVPDKVAVIGIDNEDLARYLTRVPLSSVNQGCKNMGYEAAKLLHRQLRDKPVKQQRILIPPQSVVERQSTDFKALKDAYVIQAMHFIRHNACKGIKVDQVLDFVGVSRSNLEKRFRDERGHSIHTEIHESKLQRAQQLLRNSELPTIEIANLCGYPSLQYMYAVFKKDLGQTPKEYRNNRGDGSLDPDDTQDDVILNDDD</sequence>
<dbReference type="GO" id="GO:0000976">
    <property type="term" value="F:transcription cis-regulatory region binding"/>
    <property type="evidence" value="ECO:0007669"/>
    <property type="project" value="TreeGrafter"/>
</dbReference>
<dbReference type="AlphaFoldDB" id="A0A8J2XMB2"/>
<protein>
    <submittedName>
        <fullName evidence="6">XylR family transcriptional regulator</fullName>
    </submittedName>
</protein>
<dbReference type="InterPro" id="IPR046335">
    <property type="entry name" value="LacI/GalR-like_sensor"/>
</dbReference>
<dbReference type="InterPro" id="IPR054031">
    <property type="entry name" value="XylR_PBP1"/>
</dbReference>
<organism evidence="6 7">
    <name type="scientific">Neiella marina</name>
    <dbReference type="NCBI Taxonomy" id="508461"/>
    <lineage>
        <taxon>Bacteria</taxon>
        <taxon>Pseudomonadati</taxon>
        <taxon>Pseudomonadota</taxon>
        <taxon>Gammaproteobacteria</taxon>
        <taxon>Alteromonadales</taxon>
        <taxon>Echinimonadaceae</taxon>
        <taxon>Neiella</taxon>
    </lineage>
</organism>
<feature type="domain" description="HTH araC/xylS-type" evidence="5">
    <location>
        <begin position="288"/>
        <end position="386"/>
    </location>
</feature>
<proteinExistence type="predicted"/>
<feature type="compositionally biased region" description="Acidic residues" evidence="4">
    <location>
        <begin position="392"/>
        <end position="407"/>
    </location>
</feature>
<accession>A0A8J2XMB2</accession>
<gene>
    <name evidence="6" type="ORF">GCM10011369_00190</name>
</gene>
<dbReference type="PROSITE" id="PS01124">
    <property type="entry name" value="HTH_ARAC_FAMILY_2"/>
    <property type="match status" value="1"/>
</dbReference>
<dbReference type="Pfam" id="PF13377">
    <property type="entry name" value="Peripla_BP_3"/>
    <property type="match status" value="1"/>
</dbReference>
<dbReference type="SUPFAM" id="SSF53822">
    <property type="entry name" value="Periplasmic binding protein-like I"/>
    <property type="match status" value="1"/>
</dbReference>
<keyword evidence="3" id="KW-0804">Transcription</keyword>
<dbReference type="Pfam" id="PF22177">
    <property type="entry name" value="PBP1_XylR"/>
    <property type="match status" value="1"/>
</dbReference>
<dbReference type="InterPro" id="IPR009057">
    <property type="entry name" value="Homeodomain-like_sf"/>
</dbReference>
<dbReference type="InterPro" id="IPR028082">
    <property type="entry name" value="Peripla_BP_I"/>
</dbReference>
<dbReference type="Gene3D" id="1.10.10.60">
    <property type="entry name" value="Homeodomain-like"/>
    <property type="match status" value="1"/>
</dbReference>
<dbReference type="SMART" id="SM00342">
    <property type="entry name" value="HTH_ARAC"/>
    <property type="match status" value="1"/>
</dbReference>
<dbReference type="OrthoDB" id="8766450at2"/>
<evidence type="ECO:0000256" key="2">
    <source>
        <dbReference type="ARBA" id="ARBA00023125"/>
    </source>
</evidence>
<dbReference type="Pfam" id="PF12833">
    <property type="entry name" value="HTH_18"/>
    <property type="match status" value="1"/>
</dbReference>
<name>A0A8J2XMB2_9GAMM</name>
<dbReference type="InterPro" id="IPR018060">
    <property type="entry name" value="HTH_AraC"/>
</dbReference>
<dbReference type="CDD" id="cd01543">
    <property type="entry name" value="PBP1_XylR"/>
    <property type="match status" value="1"/>
</dbReference>
<evidence type="ECO:0000259" key="5">
    <source>
        <dbReference type="PROSITE" id="PS01124"/>
    </source>
</evidence>
<dbReference type="RefSeq" id="WP_087504032.1">
    <property type="nucleotide sequence ID" value="NZ_BMDX01000001.1"/>
</dbReference>
<evidence type="ECO:0000256" key="1">
    <source>
        <dbReference type="ARBA" id="ARBA00023015"/>
    </source>
</evidence>
<dbReference type="EMBL" id="BMDX01000001">
    <property type="protein sequence ID" value="GGA62894.1"/>
    <property type="molecule type" value="Genomic_DNA"/>
</dbReference>
<dbReference type="Gene3D" id="3.40.50.2300">
    <property type="match status" value="2"/>
</dbReference>
<feature type="region of interest" description="Disordered" evidence="4">
    <location>
        <begin position="381"/>
        <end position="407"/>
    </location>
</feature>
<dbReference type="Proteomes" id="UP000619743">
    <property type="component" value="Unassembled WGS sequence"/>
</dbReference>